<dbReference type="Gene3D" id="1.20.144.10">
    <property type="entry name" value="Phosphatidic acid phosphatase type 2/haloperoxidase"/>
    <property type="match status" value="1"/>
</dbReference>
<dbReference type="Pfam" id="PF01569">
    <property type="entry name" value="PAP2"/>
    <property type="match status" value="1"/>
</dbReference>
<dbReference type="Proteomes" id="UP000320393">
    <property type="component" value="Unassembled WGS sequence"/>
</dbReference>
<dbReference type="AlphaFoldDB" id="A0A537M0K6"/>
<evidence type="ECO:0000256" key="1">
    <source>
        <dbReference type="SAM" id="Phobius"/>
    </source>
</evidence>
<evidence type="ECO:0000313" key="4">
    <source>
        <dbReference type="Proteomes" id="UP000320393"/>
    </source>
</evidence>
<sequence>TRYSFPSGHTLRTTILAGVALHQAPWAAGLIILAMMVALVYLGDHWTSDVLGGLCLGWAALEAGNALSTARSQSYPRG</sequence>
<feature type="transmembrane region" description="Helical" evidence="1">
    <location>
        <begin position="20"/>
        <end position="42"/>
    </location>
</feature>
<dbReference type="EMBL" id="VBAM01000145">
    <property type="protein sequence ID" value="TMJ13785.1"/>
    <property type="molecule type" value="Genomic_DNA"/>
</dbReference>
<comment type="caution">
    <text evidence="3">The sequence shown here is derived from an EMBL/GenBank/DDBJ whole genome shotgun (WGS) entry which is preliminary data.</text>
</comment>
<feature type="non-terminal residue" evidence="3">
    <location>
        <position position="1"/>
    </location>
</feature>
<gene>
    <name evidence="3" type="ORF">E6H02_04660</name>
</gene>
<dbReference type="InterPro" id="IPR036938">
    <property type="entry name" value="PAP2/HPO_sf"/>
</dbReference>
<reference evidence="3 4" key="1">
    <citation type="journal article" date="2019" name="Nat. Microbiol.">
        <title>Mediterranean grassland soil C-N compound turnover is dependent on rainfall and depth, and is mediated by genomically divergent microorganisms.</title>
        <authorList>
            <person name="Diamond S."/>
            <person name="Andeer P.F."/>
            <person name="Li Z."/>
            <person name="Crits-Christoph A."/>
            <person name="Burstein D."/>
            <person name="Anantharaman K."/>
            <person name="Lane K.R."/>
            <person name="Thomas B.C."/>
            <person name="Pan C."/>
            <person name="Northen T.R."/>
            <person name="Banfield J.F."/>
        </authorList>
    </citation>
    <scope>NUCLEOTIDE SEQUENCE [LARGE SCALE GENOMIC DNA]</scope>
    <source>
        <strain evidence="3">NP_5</strain>
    </source>
</reference>
<proteinExistence type="predicted"/>
<keyword evidence="1" id="KW-0472">Membrane</keyword>
<dbReference type="SUPFAM" id="SSF48317">
    <property type="entry name" value="Acid phosphatase/Vanadium-dependent haloperoxidase"/>
    <property type="match status" value="1"/>
</dbReference>
<keyword evidence="1" id="KW-0812">Transmembrane</keyword>
<keyword evidence="1" id="KW-1133">Transmembrane helix</keyword>
<dbReference type="InterPro" id="IPR000326">
    <property type="entry name" value="PAP2/HPO"/>
</dbReference>
<dbReference type="PANTHER" id="PTHR14969:SF13">
    <property type="entry name" value="AT30094P"/>
    <property type="match status" value="1"/>
</dbReference>
<organism evidence="3 4">
    <name type="scientific">Candidatus Segetimicrobium genomatis</name>
    <dbReference type="NCBI Taxonomy" id="2569760"/>
    <lineage>
        <taxon>Bacteria</taxon>
        <taxon>Bacillati</taxon>
        <taxon>Candidatus Sysuimicrobiota</taxon>
        <taxon>Candidatus Sysuimicrobiia</taxon>
        <taxon>Candidatus Sysuimicrobiales</taxon>
        <taxon>Candidatus Segetimicrobiaceae</taxon>
        <taxon>Candidatus Segetimicrobium</taxon>
    </lineage>
</organism>
<evidence type="ECO:0000313" key="3">
    <source>
        <dbReference type="EMBL" id="TMJ13785.1"/>
    </source>
</evidence>
<protein>
    <submittedName>
        <fullName evidence="3">Phosphatase PAP2 family protein</fullName>
    </submittedName>
</protein>
<dbReference type="PANTHER" id="PTHR14969">
    <property type="entry name" value="SPHINGOSINE-1-PHOSPHATE PHOSPHOHYDROLASE"/>
    <property type="match status" value="1"/>
</dbReference>
<name>A0A537M0K6_9BACT</name>
<evidence type="ECO:0000259" key="2">
    <source>
        <dbReference type="Pfam" id="PF01569"/>
    </source>
</evidence>
<feature type="domain" description="Phosphatidic acid phosphatase type 2/haloperoxidase" evidence="2">
    <location>
        <begin position="3"/>
        <end position="61"/>
    </location>
</feature>
<accession>A0A537M0K6</accession>